<feature type="compositionally biased region" description="Polar residues" evidence="1">
    <location>
        <begin position="1"/>
        <end position="11"/>
    </location>
</feature>
<dbReference type="Gramene" id="OB02G24900.1">
    <property type="protein sequence ID" value="OB02G24900.1"/>
    <property type="gene ID" value="OB02G24900"/>
</dbReference>
<name>J3LCX3_ORYBR</name>
<reference evidence="2" key="1">
    <citation type="submission" date="2013-04" db="UniProtKB">
        <authorList>
            <consortium name="EnsemblPlants"/>
        </authorList>
    </citation>
    <scope>IDENTIFICATION</scope>
</reference>
<protein>
    <submittedName>
        <fullName evidence="2">Uncharacterized protein</fullName>
    </submittedName>
</protein>
<accession>J3LCX3</accession>
<keyword evidence="3" id="KW-1185">Reference proteome</keyword>
<evidence type="ECO:0000313" key="3">
    <source>
        <dbReference type="Proteomes" id="UP000006038"/>
    </source>
</evidence>
<proteinExistence type="predicted"/>
<dbReference type="Proteomes" id="UP000006038">
    <property type="component" value="Unassembled WGS sequence"/>
</dbReference>
<evidence type="ECO:0000256" key="1">
    <source>
        <dbReference type="SAM" id="MobiDB-lite"/>
    </source>
</evidence>
<feature type="region of interest" description="Disordered" evidence="1">
    <location>
        <begin position="1"/>
        <end position="21"/>
    </location>
</feature>
<dbReference type="HOGENOM" id="CLU_2389699_0_0_1"/>
<dbReference type="AlphaFoldDB" id="J3LCX3"/>
<sequence>MDDKPPSSTTENAHDESPTPTLTFIFNDNRWYHWHRATRAARKVRVKIGDGVRVGTKALAAPPSSMEEQCWSAWIKQPYAGAQVSCPEISHTNF</sequence>
<evidence type="ECO:0000313" key="2">
    <source>
        <dbReference type="EnsemblPlants" id="OB02G24900.1"/>
    </source>
</evidence>
<dbReference type="EnsemblPlants" id="OB02G24900.1">
    <property type="protein sequence ID" value="OB02G24900.1"/>
    <property type="gene ID" value="OB02G24900"/>
</dbReference>
<organism evidence="2">
    <name type="scientific">Oryza brachyantha</name>
    <name type="common">malo sina</name>
    <dbReference type="NCBI Taxonomy" id="4533"/>
    <lineage>
        <taxon>Eukaryota</taxon>
        <taxon>Viridiplantae</taxon>
        <taxon>Streptophyta</taxon>
        <taxon>Embryophyta</taxon>
        <taxon>Tracheophyta</taxon>
        <taxon>Spermatophyta</taxon>
        <taxon>Magnoliopsida</taxon>
        <taxon>Liliopsida</taxon>
        <taxon>Poales</taxon>
        <taxon>Poaceae</taxon>
        <taxon>BOP clade</taxon>
        <taxon>Oryzoideae</taxon>
        <taxon>Oryzeae</taxon>
        <taxon>Oryzinae</taxon>
        <taxon>Oryza</taxon>
    </lineage>
</organism>